<dbReference type="GeneID" id="25251664"/>
<gene>
    <name evidence="1" type="ORF">ETH_00012485</name>
</gene>
<feature type="non-terminal residue" evidence="1">
    <location>
        <position position="1"/>
    </location>
</feature>
<protein>
    <submittedName>
        <fullName evidence="1">Uncharacterized protein</fullName>
    </submittedName>
</protein>
<keyword evidence="2" id="KW-1185">Reference proteome</keyword>
<evidence type="ECO:0000313" key="2">
    <source>
        <dbReference type="Proteomes" id="UP000030747"/>
    </source>
</evidence>
<accession>U6L7H1</accession>
<reference evidence="1" key="1">
    <citation type="submission" date="2013-10" db="EMBL/GenBank/DDBJ databases">
        <title>Genomic analysis of the causative agents of coccidiosis in chickens.</title>
        <authorList>
            <person name="Reid A.J."/>
            <person name="Blake D."/>
            <person name="Billington K."/>
            <person name="Browne H."/>
            <person name="Dunn M."/>
            <person name="Hung S."/>
            <person name="Kawahara F."/>
            <person name="Miranda-Saavedra D."/>
            <person name="Mourier T."/>
            <person name="Nagra H."/>
            <person name="Otto T.D."/>
            <person name="Rawlings N."/>
            <person name="Sanchez A."/>
            <person name="Sanders M."/>
            <person name="Subramaniam C."/>
            <person name="Tay Y."/>
            <person name="Dear P."/>
            <person name="Doerig C."/>
            <person name="Gruber A."/>
            <person name="Parkinson J."/>
            <person name="Shirley M."/>
            <person name="Wan K.L."/>
            <person name="Berriman M."/>
            <person name="Tomley F."/>
            <person name="Pain A."/>
        </authorList>
    </citation>
    <scope>NUCLEOTIDE SEQUENCE [LARGE SCALE GENOMIC DNA]</scope>
    <source>
        <strain evidence="1">Houghton</strain>
    </source>
</reference>
<dbReference type="Proteomes" id="UP000030747">
    <property type="component" value="Unassembled WGS sequence"/>
</dbReference>
<dbReference type="EMBL" id="HG676079">
    <property type="protein sequence ID" value="CDJ43735.1"/>
    <property type="molecule type" value="Genomic_DNA"/>
</dbReference>
<proteinExistence type="predicted"/>
<dbReference type="OrthoDB" id="332895at2759"/>
<sequence>EEPGVTQIKSDRNKTEAFAEAIRRATGSQPWVGVVDFSGYKPHQIEASLEGLGEGFGVYVYISTDSVYEVSDSNL</sequence>
<dbReference type="RefSeq" id="XP_013234484.1">
    <property type="nucleotide sequence ID" value="XM_013379030.1"/>
</dbReference>
<reference evidence="1" key="2">
    <citation type="submission" date="2013-10" db="EMBL/GenBank/DDBJ databases">
        <authorList>
            <person name="Aslett M."/>
        </authorList>
    </citation>
    <scope>NUCLEOTIDE SEQUENCE [LARGE SCALE GENOMIC DNA]</scope>
    <source>
        <strain evidence="1">Houghton</strain>
    </source>
</reference>
<dbReference type="AlphaFoldDB" id="U6L7H1"/>
<dbReference type="VEuPathDB" id="ToxoDB:ETH_00012485"/>
<dbReference type="VEuPathDB" id="ToxoDB:ETH2_1448100"/>
<evidence type="ECO:0000313" key="1">
    <source>
        <dbReference type="EMBL" id="CDJ43735.1"/>
    </source>
</evidence>
<organism evidence="1 2">
    <name type="scientific">Eimeria tenella</name>
    <name type="common">Coccidian parasite</name>
    <dbReference type="NCBI Taxonomy" id="5802"/>
    <lineage>
        <taxon>Eukaryota</taxon>
        <taxon>Sar</taxon>
        <taxon>Alveolata</taxon>
        <taxon>Apicomplexa</taxon>
        <taxon>Conoidasida</taxon>
        <taxon>Coccidia</taxon>
        <taxon>Eucoccidiorida</taxon>
        <taxon>Eimeriorina</taxon>
        <taxon>Eimeriidae</taxon>
        <taxon>Eimeria</taxon>
    </lineage>
</organism>
<name>U6L7H1_EIMTE</name>